<sequence>MHYGFEDTLHNYPVCLPKNGPTECIARALSALRLHLDLHTHDARKPQQGGRAAGREDMKGTNVCEMPLGFLKVPASLLAQAIFKSQAEGSASRSVFTPALFLEGRSKLPADSVRWGRGPKEQTRGRRRRGISFRDLVQMGRVAQDKNPVGDQRHNLRLGRWTRPQACQPGNAGGRQDDGSISSSDTQPFPDKTLGSERTRKLRLLPRPRRDTTSLCASSGQDLVEKTEAPGRQGIQEKVFPYLCSHPDGGLVQDSTSALLALGTRQEGRHWIQREADLQDPSLVQTGSQRPGQGVASAGAWKEEGRGSAPRPTPIANPPLPRYLAKLSSVGSISEEETCEKLKGLIQRQVQMCKRNLEVMDSVRRGAQLAIEECQYQFRNRRWNCSTLDSLPVFGKVVTQGTREAAFVYAISSAGVAFAVTRACSSGELEKCGCDRTVHGVSPQGKCGRRALMNLHNNEAGRKVVRAALAPSQPAGKGRAQQGPQTLSPTHLPLRKHFPDFCEQDMRSGVLGTRGRTCNKTSKAIDGCELLCCGRGFHTAQVELAERCSCKFHWCCFVKCRQLKGNGATLTAVAPHTYTRTSGSFSLVALSLKPPGKGMGRHQVQGRGRKGKAQLGPRASRGRGRARRAPPAKAPPGLLYPKAQKL</sequence>
<evidence type="ECO:0000256" key="3">
    <source>
        <dbReference type="ARBA" id="ARBA00022473"/>
    </source>
</evidence>
<evidence type="ECO:0000256" key="11">
    <source>
        <dbReference type="RuleBase" id="RU003500"/>
    </source>
</evidence>
<comment type="similarity">
    <text evidence="2 11">Belongs to the Wnt family.</text>
</comment>
<dbReference type="InterPro" id="IPR009142">
    <property type="entry name" value="Wnt4"/>
</dbReference>
<dbReference type="PRINTS" id="PR01844">
    <property type="entry name" value="WNT4PROTEIN"/>
</dbReference>
<keyword evidence="6 11" id="KW-0879">Wnt signaling pathway</keyword>
<comment type="subcellular location">
    <subcellularLocation>
        <location evidence="1 11">Secreted</location>
        <location evidence="1 11">Extracellular space</location>
        <location evidence="1 11">Extracellular matrix</location>
    </subcellularLocation>
</comment>
<organism evidence="13 14">
    <name type="scientific">Balaenoptera physalus</name>
    <name type="common">Fin whale</name>
    <name type="synonym">Balaena physalus</name>
    <dbReference type="NCBI Taxonomy" id="9770"/>
    <lineage>
        <taxon>Eukaryota</taxon>
        <taxon>Metazoa</taxon>
        <taxon>Chordata</taxon>
        <taxon>Craniata</taxon>
        <taxon>Vertebrata</taxon>
        <taxon>Euteleostomi</taxon>
        <taxon>Mammalia</taxon>
        <taxon>Eutheria</taxon>
        <taxon>Laurasiatheria</taxon>
        <taxon>Artiodactyla</taxon>
        <taxon>Whippomorpha</taxon>
        <taxon>Cetacea</taxon>
        <taxon>Mysticeti</taxon>
        <taxon>Balaenopteridae</taxon>
        <taxon>Balaenoptera</taxon>
    </lineage>
</organism>
<evidence type="ECO:0000256" key="4">
    <source>
        <dbReference type="ARBA" id="ARBA00022525"/>
    </source>
</evidence>
<evidence type="ECO:0000256" key="2">
    <source>
        <dbReference type="ARBA" id="ARBA00005683"/>
    </source>
</evidence>
<dbReference type="GO" id="GO:0030182">
    <property type="term" value="P:neuron differentiation"/>
    <property type="evidence" value="ECO:0007669"/>
    <property type="project" value="TreeGrafter"/>
</dbReference>
<feature type="compositionally biased region" description="Pro residues" evidence="12">
    <location>
        <begin position="311"/>
        <end position="320"/>
    </location>
</feature>
<feature type="region of interest" description="Disordered" evidence="12">
    <location>
        <begin position="280"/>
        <end position="320"/>
    </location>
</feature>
<evidence type="ECO:0000256" key="1">
    <source>
        <dbReference type="ARBA" id="ARBA00004498"/>
    </source>
</evidence>
<dbReference type="GO" id="GO:0005615">
    <property type="term" value="C:extracellular space"/>
    <property type="evidence" value="ECO:0007669"/>
    <property type="project" value="TreeGrafter"/>
</dbReference>
<feature type="compositionally biased region" description="Basic residues" evidence="12">
    <location>
        <begin position="620"/>
        <end position="630"/>
    </location>
</feature>
<dbReference type="GO" id="GO:0005109">
    <property type="term" value="F:frizzled binding"/>
    <property type="evidence" value="ECO:0007669"/>
    <property type="project" value="TreeGrafter"/>
</dbReference>
<keyword evidence="8" id="KW-1015">Disulfide bond</keyword>
<feature type="region of interest" description="Disordered" evidence="12">
    <location>
        <begin position="471"/>
        <end position="490"/>
    </location>
</feature>
<dbReference type="Pfam" id="PF00110">
    <property type="entry name" value="wnt"/>
    <property type="match status" value="2"/>
</dbReference>
<keyword evidence="5" id="KW-0272">Extracellular matrix</keyword>
<dbReference type="OrthoDB" id="5945655at2759"/>
<dbReference type="SMART" id="SM00097">
    <property type="entry name" value="WNT1"/>
    <property type="match status" value="1"/>
</dbReference>
<evidence type="ECO:0000256" key="9">
    <source>
        <dbReference type="ARBA" id="ARBA00023180"/>
    </source>
</evidence>
<evidence type="ECO:0000256" key="12">
    <source>
        <dbReference type="SAM" id="MobiDB-lite"/>
    </source>
</evidence>
<dbReference type="GO" id="GO:0060070">
    <property type="term" value="P:canonical Wnt signaling pathway"/>
    <property type="evidence" value="ECO:0007669"/>
    <property type="project" value="TreeGrafter"/>
</dbReference>
<name>A0A643BYF2_BALPH</name>
<dbReference type="PANTHER" id="PTHR12027:SF101">
    <property type="entry name" value="PROTEIN WNT-4"/>
    <property type="match status" value="1"/>
</dbReference>
<reference evidence="13 14" key="1">
    <citation type="journal article" date="2019" name="PLoS ONE">
        <title>Genomic analyses reveal an absence of contemporary introgressive admixture between fin whales and blue whales, despite known hybrids.</title>
        <authorList>
            <person name="Westbury M.V."/>
            <person name="Petersen B."/>
            <person name="Lorenzen E.D."/>
        </authorList>
    </citation>
    <scope>NUCLEOTIDE SEQUENCE [LARGE SCALE GENOMIC DNA]</scope>
    <source>
        <strain evidence="13">FinWhale-01</strain>
    </source>
</reference>
<dbReference type="Proteomes" id="UP000437017">
    <property type="component" value="Unassembled WGS sequence"/>
</dbReference>
<dbReference type="InterPro" id="IPR005817">
    <property type="entry name" value="Wnt"/>
</dbReference>
<evidence type="ECO:0000256" key="10">
    <source>
        <dbReference type="ARBA" id="ARBA00023288"/>
    </source>
</evidence>
<evidence type="ECO:0000256" key="6">
    <source>
        <dbReference type="ARBA" id="ARBA00022687"/>
    </source>
</evidence>
<dbReference type="AlphaFoldDB" id="A0A643BYF2"/>
<keyword evidence="10" id="KW-0449">Lipoprotein</keyword>
<keyword evidence="4" id="KW-0964">Secreted</keyword>
<evidence type="ECO:0000256" key="5">
    <source>
        <dbReference type="ARBA" id="ARBA00022530"/>
    </source>
</evidence>
<proteinExistence type="inferred from homology"/>
<dbReference type="PANTHER" id="PTHR12027">
    <property type="entry name" value="WNT RELATED"/>
    <property type="match status" value="1"/>
</dbReference>
<evidence type="ECO:0000256" key="7">
    <source>
        <dbReference type="ARBA" id="ARBA00022729"/>
    </source>
</evidence>
<dbReference type="Gene3D" id="3.30.2460.20">
    <property type="match status" value="1"/>
</dbReference>
<feature type="compositionally biased region" description="Low complexity" evidence="12">
    <location>
        <begin position="631"/>
        <end position="646"/>
    </location>
</feature>
<comment type="caution">
    <text evidence="13">The sequence shown here is derived from an EMBL/GenBank/DDBJ whole genome shotgun (WGS) entry which is preliminary data.</text>
</comment>
<feature type="region of interest" description="Disordered" evidence="12">
    <location>
        <begin position="594"/>
        <end position="646"/>
    </location>
</feature>
<keyword evidence="3 11" id="KW-0217">Developmental protein</keyword>
<evidence type="ECO:0000313" key="14">
    <source>
        <dbReference type="Proteomes" id="UP000437017"/>
    </source>
</evidence>
<dbReference type="GO" id="GO:0005125">
    <property type="term" value="F:cytokine activity"/>
    <property type="evidence" value="ECO:0007669"/>
    <property type="project" value="TreeGrafter"/>
</dbReference>
<keyword evidence="9" id="KW-0325">Glycoprotein</keyword>
<dbReference type="PRINTS" id="PR01349">
    <property type="entry name" value="WNTPROTEIN"/>
</dbReference>
<gene>
    <name evidence="13" type="ORF">E2I00_008441</name>
</gene>
<evidence type="ECO:0000313" key="13">
    <source>
        <dbReference type="EMBL" id="KAB0392800.1"/>
    </source>
</evidence>
<keyword evidence="14" id="KW-1185">Reference proteome</keyword>
<feature type="region of interest" description="Disordered" evidence="12">
    <location>
        <begin position="112"/>
        <end position="228"/>
    </location>
</feature>
<feature type="compositionally biased region" description="Polar residues" evidence="12">
    <location>
        <begin position="282"/>
        <end position="291"/>
    </location>
</feature>
<dbReference type="GO" id="GO:0045165">
    <property type="term" value="P:cell fate commitment"/>
    <property type="evidence" value="ECO:0007669"/>
    <property type="project" value="TreeGrafter"/>
</dbReference>
<comment type="function">
    <text evidence="11">Ligand for members of the frizzled family of seven transmembrane receptors.</text>
</comment>
<evidence type="ECO:0000256" key="8">
    <source>
        <dbReference type="ARBA" id="ARBA00023157"/>
    </source>
</evidence>
<accession>A0A643BYF2</accession>
<protein>
    <recommendedName>
        <fullName evidence="11">Protein Wnt</fullName>
    </recommendedName>
</protein>
<keyword evidence="7" id="KW-0732">Signal</keyword>
<dbReference type="FunFam" id="3.30.2460.20:FF:000001">
    <property type="entry name" value="Wnt homolog"/>
    <property type="match status" value="1"/>
</dbReference>
<dbReference type="InterPro" id="IPR043158">
    <property type="entry name" value="Wnt_C"/>
</dbReference>
<dbReference type="EMBL" id="SGJD01003527">
    <property type="protein sequence ID" value="KAB0392800.1"/>
    <property type="molecule type" value="Genomic_DNA"/>
</dbReference>